<dbReference type="GO" id="GO:0015031">
    <property type="term" value="P:protein transport"/>
    <property type="evidence" value="ECO:0007669"/>
    <property type="project" value="InterPro"/>
</dbReference>
<feature type="compositionally biased region" description="Basic and acidic residues" evidence="3">
    <location>
        <begin position="643"/>
        <end position="655"/>
    </location>
</feature>
<evidence type="ECO:0000256" key="3">
    <source>
        <dbReference type="SAM" id="MobiDB-lite"/>
    </source>
</evidence>
<evidence type="ECO:0000256" key="2">
    <source>
        <dbReference type="SAM" id="Coils"/>
    </source>
</evidence>
<dbReference type="InterPro" id="IPR005061">
    <property type="entry name" value="Ist1"/>
</dbReference>
<feature type="compositionally biased region" description="Basic and acidic residues" evidence="3">
    <location>
        <begin position="486"/>
        <end position="496"/>
    </location>
</feature>
<dbReference type="OrthoDB" id="29853at2759"/>
<feature type="compositionally biased region" description="Basic and acidic residues" evidence="3">
    <location>
        <begin position="441"/>
        <end position="458"/>
    </location>
</feature>
<feature type="compositionally biased region" description="Low complexity" evidence="3">
    <location>
        <begin position="244"/>
        <end position="264"/>
    </location>
</feature>
<dbReference type="OMA" id="WHARSAY"/>
<feature type="compositionally biased region" description="Basic and acidic residues" evidence="3">
    <location>
        <begin position="1027"/>
        <end position="1043"/>
    </location>
</feature>
<feature type="compositionally biased region" description="Acidic residues" evidence="3">
    <location>
        <begin position="607"/>
        <end position="627"/>
    </location>
</feature>
<feature type="region of interest" description="Disordered" evidence="3">
    <location>
        <begin position="669"/>
        <end position="1061"/>
    </location>
</feature>
<dbReference type="FunFam" id="1.20.1260.60:FF:000003">
    <property type="entry name" value="IST1-like protein isoform A"/>
    <property type="match status" value="1"/>
</dbReference>
<reference evidence="4 5" key="1">
    <citation type="journal article" date="2014" name="Nature">
        <title>The genome of the recently domesticated crop plant sugar beet (Beta vulgaris).</title>
        <authorList>
            <person name="Dohm J.C."/>
            <person name="Minoche A.E."/>
            <person name="Holtgrawe D."/>
            <person name="Capella-Gutierrez S."/>
            <person name="Zakrzewski F."/>
            <person name="Tafer H."/>
            <person name="Rupp O."/>
            <person name="Sorensen T.R."/>
            <person name="Stracke R."/>
            <person name="Reinhardt R."/>
            <person name="Goesmann A."/>
            <person name="Kraft T."/>
            <person name="Schulz B."/>
            <person name="Stadler P.F."/>
            <person name="Schmidt T."/>
            <person name="Gabaldon T."/>
            <person name="Lehrach H."/>
            <person name="Weisshaar B."/>
            <person name="Himmelbauer H."/>
        </authorList>
    </citation>
    <scope>NUCLEOTIDE SEQUENCE [LARGE SCALE GENOMIC DNA]</scope>
    <source>
        <tissue evidence="4">Taproot</tissue>
    </source>
</reference>
<feature type="region of interest" description="Disordered" evidence="3">
    <location>
        <begin position="605"/>
        <end position="656"/>
    </location>
</feature>
<evidence type="ECO:0008006" key="6">
    <source>
        <dbReference type="Google" id="ProtNLM"/>
    </source>
</evidence>
<name>A0A0J8B771_BETVV</name>
<feature type="region of interest" description="Disordered" evidence="3">
    <location>
        <begin position="406"/>
        <end position="505"/>
    </location>
</feature>
<feature type="coiled-coil region" evidence="2">
    <location>
        <begin position="27"/>
        <end position="54"/>
    </location>
</feature>
<dbReference type="Pfam" id="PF03398">
    <property type="entry name" value="Ist1"/>
    <property type="match status" value="1"/>
</dbReference>
<feature type="compositionally biased region" description="Low complexity" evidence="3">
    <location>
        <begin position="960"/>
        <end position="987"/>
    </location>
</feature>
<dbReference type="eggNOG" id="KOG2027">
    <property type="taxonomic scope" value="Eukaryota"/>
</dbReference>
<dbReference type="Gramene" id="KMS95818">
    <property type="protein sequence ID" value="KMS95818"/>
    <property type="gene ID" value="BVRB_004750"/>
</dbReference>
<dbReference type="EMBL" id="KQ090433">
    <property type="protein sequence ID" value="KMS95818.1"/>
    <property type="molecule type" value="Genomic_DNA"/>
</dbReference>
<comment type="similarity">
    <text evidence="1">Belongs to the IST1 family.</text>
</comment>
<feature type="compositionally biased region" description="Polar residues" evidence="3">
    <location>
        <begin position="360"/>
        <end position="370"/>
    </location>
</feature>
<dbReference type="PANTHER" id="PTHR12161:SF13">
    <property type="entry name" value="REGULATOR OF VPS4 ACTIVITY IN THE MVB PATHWAY PROTEIN"/>
    <property type="match status" value="1"/>
</dbReference>
<evidence type="ECO:0000313" key="5">
    <source>
        <dbReference type="Proteomes" id="UP000035740"/>
    </source>
</evidence>
<protein>
    <recommendedName>
        <fullName evidence="6">IST1-like protein</fullName>
    </recommendedName>
</protein>
<dbReference type="Proteomes" id="UP000035740">
    <property type="component" value="Unassembled WGS sequence"/>
</dbReference>
<gene>
    <name evidence="4" type="ORF">BVRB_004750</name>
</gene>
<evidence type="ECO:0000313" key="4">
    <source>
        <dbReference type="EMBL" id="KMS95818.1"/>
    </source>
</evidence>
<keyword evidence="5" id="KW-1185">Reference proteome</keyword>
<feature type="region of interest" description="Disordered" evidence="3">
    <location>
        <begin position="320"/>
        <end position="370"/>
    </location>
</feature>
<accession>A0A0J8B771</accession>
<feature type="compositionally biased region" description="Low complexity" evidence="3">
    <location>
        <begin position="837"/>
        <end position="851"/>
    </location>
</feature>
<dbReference type="Gene3D" id="1.20.1260.60">
    <property type="entry name" value="Vacuolar protein sorting-associated protein Ist1"/>
    <property type="match status" value="1"/>
</dbReference>
<dbReference type="InterPro" id="IPR042277">
    <property type="entry name" value="IST1-like"/>
</dbReference>
<feature type="compositionally biased region" description="Basic and acidic residues" evidence="3">
    <location>
        <begin position="684"/>
        <end position="694"/>
    </location>
</feature>
<organism evidence="4 5">
    <name type="scientific">Beta vulgaris subsp. vulgaris</name>
    <name type="common">Beet</name>
    <dbReference type="NCBI Taxonomy" id="3555"/>
    <lineage>
        <taxon>Eukaryota</taxon>
        <taxon>Viridiplantae</taxon>
        <taxon>Streptophyta</taxon>
        <taxon>Embryophyta</taxon>
        <taxon>Tracheophyta</taxon>
        <taxon>Spermatophyta</taxon>
        <taxon>Magnoliopsida</taxon>
        <taxon>eudicotyledons</taxon>
        <taxon>Gunneridae</taxon>
        <taxon>Pentapetalae</taxon>
        <taxon>Caryophyllales</taxon>
        <taxon>Chenopodiaceae</taxon>
        <taxon>Betoideae</taxon>
        <taxon>Beta</taxon>
    </lineage>
</organism>
<feature type="compositionally biased region" description="Polar residues" evidence="3">
    <location>
        <begin position="736"/>
        <end position="774"/>
    </location>
</feature>
<sequence>MLHKRSFKPAKCKTALNLAKSRIKLMKNKKDIQLKQLKREVAQLLESGQDQTARIRVEHVVREEKTIAAYEMIEIYCELAVARLPIIESQKNCPLDLKEAIASLIFAAPRCGDIVELQDIRKHFTAKYGKEFASAAIDVRPDCGVSRLLVEKLSVKAPDGPTKVKILTAIAEEHNIKWEPNWFKEEDAAPSVYMPKVAAALPLEGNKIQMQPLNIEIADDLEDKRAVGTARPGTSSQSHTHTISDLVSSSSTSHLESRSSESLSQKLGFSQSSGTEESAYAAGRQRWNMEFKDATAAAQAAAESAELASMAARAAAELSSRSNVKSDYSSGPGFPSLHGLSEQHRGNAGSGLQHSHMHRNSISGSLNQRSPRIQNHEDANSQGNMTMGGDATNLNRYQAQHEVQFETGKQDFTESRNSRRQSGDHDSSPIASKAEPNMFEQDLRESRNSRRQSGDHDSSPIASKADPDMSRSPGFQEYENESSENPFHEETVDRKNQPSNFHSISGTVVDEYDVFAKSNYDKYRSNSGDGSLASFSRNTADEEDWHVKSSYMYDEEDMAFKNHKEGNRILESDERYGLDSGSDIFVGKDRKTSAIDEKSIRTNAEALFDESGSDDDDVLVLNPEEEGNFPSPDKSMHKGFSVNEDRPHYEPDLSKSFKNSSIYSKLIEPMPVTFDDSDGASSGSEKEQQSERTDSGIYSNDYRESDKDRRLENMRSSYVEKGTVDSFMSSEHMEENQNIYSRPVSTNRSGFDSSNASQWSSVAVSNDFKSQSNHGLLDKGGPQKSFQSLKHAELHPASESEYQNQPRIGGGMELNLEALPGGRRNRAHLRREKGGLADASSPSRSATAASSDTFGSREKASTSDYRQAPTKLGAIHTHFDSPDDNAEVSITPKSSNNAVGPYRSTIDGNVRKTSPRDPTGYFDSDDSSSDEDLPKPAVSKNVVDAGLSRRTKGSAPRLVGSSRTSAAAAATTGRSPSSYTSGVSSSGIADQTNSDDEATFGQNLDRKTSQSDQNVYSSGAEKPMSAKSHDFPEASITKEKAPSRENSINNPSHVHPKLPDFEKITAQLLSLRKNRK</sequence>
<dbReference type="AlphaFoldDB" id="A0A0J8B771"/>
<feature type="compositionally biased region" description="Polar residues" evidence="3">
    <location>
        <begin position="232"/>
        <end position="243"/>
    </location>
</feature>
<keyword evidence="2" id="KW-0175">Coiled coil</keyword>
<feature type="compositionally biased region" description="Polar residues" evidence="3">
    <location>
        <begin position="265"/>
        <end position="274"/>
    </location>
</feature>
<feature type="compositionally biased region" description="Basic and acidic residues" evidence="3">
    <location>
        <begin position="701"/>
        <end position="713"/>
    </location>
</feature>
<feature type="region of interest" description="Disordered" evidence="3">
    <location>
        <begin position="226"/>
        <end position="274"/>
    </location>
</feature>
<dbReference type="PANTHER" id="PTHR12161">
    <property type="entry name" value="IST1 FAMILY MEMBER"/>
    <property type="match status" value="1"/>
</dbReference>
<dbReference type="KEGG" id="bvg:104883949"/>
<evidence type="ECO:0000256" key="1">
    <source>
        <dbReference type="ARBA" id="ARBA00005536"/>
    </source>
</evidence>
<proteinExistence type="inferred from homology"/>
<feature type="compositionally biased region" description="Basic and acidic residues" evidence="3">
    <location>
        <begin position="408"/>
        <end position="427"/>
    </location>
</feature>